<keyword evidence="5" id="KW-0829">Tyrosine-protein kinase</keyword>
<evidence type="ECO:0000256" key="4">
    <source>
        <dbReference type="ARBA" id="ARBA00022840"/>
    </source>
</evidence>
<dbReference type="NCBIfam" id="TIGR01007">
    <property type="entry name" value="eps_fam"/>
    <property type="match status" value="1"/>
</dbReference>
<dbReference type="Gene3D" id="3.40.50.300">
    <property type="entry name" value="P-loop containing nucleotide triphosphate hydrolases"/>
    <property type="match status" value="1"/>
</dbReference>
<dbReference type="InterPro" id="IPR027417">
    <property type="entry name" value="P-loop_NTPase"/>
</dbReference>
<dbReference type="Pfam" id="PF13614">
    <property type="entry name" value="AAA_31"/>
    <property type="match status" value="1"/>
</dbReference>
<organism evidence="8 9">
    <name type="scientific">Blautia obeum</name>
    <dbReference type="NCBI Taxonomy" id="40520"/>
    <lineage>
        <taxon>Bacteria</taxon>
        <taxon>Bacillati</taxon>
        <taxon>Bacillota</taxon>
        <taxon>Clostridia</taxon>
        <taxon>Lachnospirales</taxon>
        <taxon>Lachnospiraceae</taxon>
        <taxon>Blautia</taxon>
    </lineage>
</organism>
<keyword evidence="4" id="KW-0067">ATP-binding</keyword>
<keyword evidence="6" id="KW-1133">Transmembrane helix</keyword>
<evidence type="ECO:0000256" key="5">
    <source>
        <dbReference type="ARBA" id="ARBA00023137"/>
    </source>
</evidence>
<dbReference type="CDD" id="cd05387">
    <property type="entry name" value="BY-kinase"/>
    <property type="match status" value="1"/>
</dbReference>
<name>A0A174CK41_9FIRM</name>
<feature type="domain" description="AAA" evidence="7">
    <location>
        <begin position="286"/>
        <end position="415"/>
    </location>
</feature>
<keyword evidence="6" id="KW-0812">Transmembrane</keyword>
<sequence length="471" mass="51706">MGSERNTEMDSGILYFTTILDDMWRGFKKFFLLCFLLMAVCGAVMYMREKTNYTPVYQAYSSFVVETKTAYGYNQSYSDETTAGQLSKTFPYILTSGALSDIVAESLGVDSIPASISAEAIQDTSIFTINVTASDPQTAYDVLQAVIKYYPQVAEYIIGDTQLTLMDESGIPEKPQNPQNFTGAVAKGVAAGAVVSIFLLFVYASTRKTVRREEDLKNYLSIAYLGSVPKSHGKRRKSKKTVLLDGKGNTTVLRESFRTIRTRVTKNAEENGIKSLIVTSAISDEGKTTVAVNLAISLAKKGKKVALLDGDLRHPSVALSMGIRTKKYGIADVLNKKTDLKSVMLRYGEYELDILPGKEMVKNPTELIGNGYLERLLKVLRKNYDYVIVDTPPCGMLSDASAIARMTDGAVMVVRQDSARIDRILNGVENIADTGVNLIGYVLNGTEMGITGYGYGYGYGYGHYGYYGKKG</sequence>
<dbReference type="Proteomes" id="UP000095409">
    <property type="component" value="Unassembled WGS sequence"/>
</dbReference>
<dbReference type="PANTHER" id="PTHR32309:SF31">
    <property type="entry name" value="CAPSULAR EXOPOLYSACCHARIDE FAMILY"/>
    <property type="match status" value="1"/>
</dbReference>
<reference evidence="8 9" key="1">
    <citation type="submission" date="2015-09" db="EMBL/GenBank/DDBJ databases">
        <authorList>
            <consortium name="Pathogen Informatics"/>
        </authorList>
    </citation>
    <scope>NUCLEOTIDE SEQUENCE [LARGE SCALE GENOMIC DNA]</scope>
    <source>
        <strain evidence="8 9">2789STDY5608837</strain>
    </source>
</reference>
<evidence type="ECO:0000313" key="8">
    <source>
        <dbReference type="EMBL" id="CUO13454.1"/>
    </source>
</evidence>
<evidence type="ECO:0000256" key="6">
    <source>
        <dbReference type="SAM" id="Phobius"/>
    </source>
</evidence>
<keyword evidence="1 8" id="KW-0808">Transferase</keyword>
<gene>
    <name evidence="8" type="primary">ywqD_1</name>
    <name evidence="8" type="ORF">ERS852394_01535</name>
</gene>
<dbReference type="SUPFAM" id="SSF52540">
    <property type="entry name" value="P-loop containing nucleoside triphosphate hydrolases"/>
    <property type="match status" value="1"/>
</dbReference>
<protein>
    <submittedName>
        <fullName evidence="8">Tyrosine-protein kinase YwqD</fullName>
        <ecNumber evidence="8">2.7.10.2</ecNumber>
    </submittedName>
</protein>
<dbReference type="AlphaFoldDB" id="A0A174CK41"/>
<keyword evidence="6" id="KW-0472">Membrane</keyword>
<dbReference type="GO" id="GO:0005524">
    <property type="term" value="F:ATP binding"/>
    <property type="evidence" value="ECO:0007669"/>
    <property type="project" value="UniProtKB-KW"/>
</dbReference>
<dbReference type="EMBL" id="CYZD01000006">
    <property type="protein sequence ID" value="CUO13454.1"/>
    <property type="molecule type" value="Genomic_DNA"/>
</dbReference>
<dbReference type="InterPro" id="IPR025669">
    <property type="entry name" value="AAA_dom"/>
</dbReference>
<dbReference type="PANTHER" id="PTHR32309">
    <property type="entry name" value="TYROSINE-PROTEIN KINASE"/>
    <property type="match status" value="1"/>
</dbReference>
<feature type="transmembrane region" description="Helical" evidence="6">
    <location>
        <begin position="30"/>
        <end position="47"/>
    </location>
</feature>
<proteinExistence type="predicted"/>
<dbReference type="RefSeq" id="WP_055066015.1">
    <property type="nucleotide sequence ID" value="NZ_CYZD01000006.1"/>
</dbReference>
<feature type="transmembrane region" description="Helical" evidence="6">
    <location>
        <begin position="184"/>
        <end position="204"/>
    </location>
</feature>
<evidence type="ECO:0000259" key="7">
    <source>
        <dbReference type="Pfam" id="PF13614"/>
    </source>
</evidence>
<dbReference type="GO" id="GO:0005886">
    <property type="term" value="C:plasma membrane"/>
    <property type="evidence" value="ECO:0007669"/>
    <property type="project" value="TreeGrafter"/>
</dbReference>
<dbReference type="InterPro" id="IPR050445">
    <property type="entry name" value="Bact_polysacc_biosynth/exp"/>
</dbReference>
<evidence type="ECO:0000313" key="9">
    <source>
        <dbReference type="Proteomes" id="UP000095409"/>
    </source>
</evidence>
<evidence type="ECO:0000256" key="2">
    <source>
        <dbReference type="ARBA" id="ARBA00022741"/>
    </source>
</evidence>
<dbReference type="GO" id="GO:0004715">
    <property type="term" value="F:non-membrane spanning protein tyrosine kinase activity"/>
    <property type="evidence" value="ECO:0007669"/>
    <property type="project" value="UniProtKB-EC"/>
</dbReference>
<evidence type="ECO:0000256" key="1">
    <source>
        <dbReference type="ARBA" id="ARBA00022679"/>
    </source>
</evidence>
<accession>A0A174CK41</accession>
<dbReference type="InterPro" id="IPR005702">
    <property type="entry name" value="Wzc-like_C"/>
</dbReference>
<keyword evidence="2" id="KW-0547">Nucleotide-binding</keyword>
<dbReference type="EC" id="2.7.10.2" evidence="8"/>
<keyword evidence="3 8" id="KW-0418">Kinase</keyword>
<evidence type="ECO:0000256" key="3">
    <source>
        <dbReference type="ARBA" id="ARBA00022777"/>
    </source>
</evidence>